<protein>
    <recommendedName>
        <fullName evidence="3">DUF4304 domain-containing protein</fullName>
    </recommendedName>
</protein>
<organism evidence="1 2">
    <name type="scientific">Chryseobacterium oryzae</name>
    <dbReference type="NCBI Taxonomy" id="2929799"/>
    <lineage>
        <taxon>Bacteria</taxon>
        <taxon>Pseudomonadati</taxon>
        <taxon>Bacteroidota</taxon>
        <taxon>Flavobacteriia</taxon>
        <taxon>Flavobacteriales</taxon>
        <taxon>Weeksellaceae</taxon>
        <taxon>Chryseobacterium group</taxon>
        <taxon>Chryseobacterium</taxon>
    </lineage>
</organism>
<name>A0ABY4BHF7_9FLAO</name>
<dbReference type="EMBL" id="CP094529">
    <property type="protein sequence ID" value="UOE37682.1"/>
    <property type="molecule type" value="Genomic_DNA"/>
</dbReference>
<gene>
    <name evidence="1" type="ORF">MTP08_11540</name>
</gene>
<keyword evidence="2" id="KW-1185">Reference proteome</keyword>
<sequence length="199" mass="24373">MEDYKRFKNNWETKLQQMFWDRFKKRDQNLNLFYFFKFGTLKSEVRLDKNANLYLCFIYEKRKTDDVKLQNNWNSNEKKLFDIFEKNFKENCNQKYIGFSKFSKNEDVRDVLWAIFLLGNENDIENKDIVEFLMSEKVKANYENFTSKKLNADDALDCYISEIIYEFEDIAFKIKKEIFNVEIFRKFVDDMVDNMSFLK</sequence>
<evidence type="ECO:0008006" key="3">
    <source>
        <dbReference type="Google" id="ProtNLM"/>
    </source>
</evidence>
<evidence type="ECO:0000313" key="2">
    <source>
        <dbReference type="Proteomes" id="UP000831068"/>
    </source>
</evidence>
<proteinExistence type="predicted"/>
<dbReference type="Proteomes" id="UP000831068">
    <property type="component" value="Chromosome"/>
</dbReference>
<evidence type="ECO:0000313" key="1">
    <source>
        <dbReference type="EMBL" id="UOE37682.1"/>
    </source>
</evidence>
<reference evidence="1 2" key="1">
    <citation type="submission" date="2022-03" db="EMBL/GenBank/DDBJ databases">
        <title>Chryseobacterium sp. isolated from the Andong Sikhe.</title>
        <authorList>
            <person name="Won M."/>
            <person name="Kim S.-J."/>
            <person name="Kwon S.-W."/>
        </authorList>
    </citation>
    <scope>NUCLEOTIDE SEQUENCE [LARGE SCALE GENOMIC DNA]</scope>
    <source>
        <strain evidence="1 2">ADR-1</strain>
    </source>
</reference>
<dbReference type="RefSeq" id="WP_243576079.1">
    <property type="nucleotide sequence ID" value="NZ_CP094529.1"/>
</dbReference>
<accession>A0ABY4BHF7</accession>